<proteinExistence type="inferred from homology"/>
<evidence type="ECO:0000256" key="10">
    <source>
        <dbReference type="ARBA" id="ARBA00048567"/>
    </source>
</evidence>
<dbReference type="GO" id="GO:0005524">
    <property type="term" value="F:ATP binding"/>
    <property type="evidence" value="ECO:0007669"/>
    <property type="project" value="UniProtKB-UniRule"/>
</dbReference>
<gene>
    <name evidence="11" type="primary">aroK</name>
    <name evidence="12" type="ORF">D1114_15415</name>
</gene>
<keyword evidence="11" id="KW-0963">Cytoplasm</keyword>
<accession>A0AAX1UIU5</accession>
<comment type="pathway">
    <text evidence="1 11">Metabolic intermediate biosynthesis; chorismate biosynthesis; chorismate from D-erythrose 4-phosphate and phosphoenolpyruvate: step 5/7.</text>
</comment>
<dbReference type="SMR" id="A0AAX1UIU5"/>
<feature type="binding site" evidence="11">
    <location>
        <position position="80"/>
    </location>
    <ligand>
        <name>substrate</name>
    </ligand>
</feature>
<protein>
    <recommendedName>
        <fullName evidence="3 11">Shikimate kinase</fullName>
        <shortName evidence="11">SK</shortName>
        <ecNumber evidence="3 11">2.7.1.71</ecNumber>
    </recommendedName>
</protein>
<dbReference type="GO" id="GO:0009073">
    <property type="term" value="P:aromatic amino acid family biosynthetic process"/>
    <property type="evidence" value="ECO:0007669"/>
    <property type="project" value="UniProtKB-KW"/>
</dbReference>
<comment type="similarity">
    <text evidence="2 11">Belongs to the shikimate kinase family.</text>
</comment>
<dbReference type="GO" id="GO:0005829">
    <property type="term" value="C:cytosol"/>
    <property type="evidence" value="ECO:0007669"/>
    <property type="project" value="TreeGrafter"/>
</dbReference>
<dbReference type="GO" id="GO:0009423">
    <property type="term" value="P:chorismate biosynthetic process"/>
    <property type="evidence" value="ECO:0007669"/>
    <property type="project" value="UniProtKB-UniRule"/>
</dbReference>
<dbReference type="PANTHER" id="PTHR21087">
    <property type="entry name" value="SHIKIMATE KINASE"/>
    <property type="match status" value="1"/>
</dbReference>
<comment type="subunit">
    <text evidence="11">Monomer.</text>
</comment>
<keyword evidence="6 11" id="KW-0547">Nucleotide-binding</keyword>
<keyword evidence="9 11" id="KW-0057">Aromatic amino acid biosynthesis</keyword>
<dbReference type="PRINTS" id="PR01100">
    <property type="entry name" value="SHIKIMTKNASE"/>
</dbReference>
<dbReference type="InterPro" id="IPR000623">
    <property type="entry name" value="Shikimate_kinase/TSH1"/>
</dbReference>
<comment type="function">
    <text evidence="11">Catalyzes the specific phosphorylation of the 3-hydroxyl group of shikimic acid using ATP as a cosubstrate.</text>
</comment>
<evidence type="ECO:0000256" key="4">
    <source>
        <dbReference type="ARBA" id="ARBA00022605"/>
    </source>
</evidence>
<keyword evidence="11" id="KW-0460">Magnesium</keyword>
<dbReference type="CDD" id="cd00464">
    <property type="entry name" value="SK"/>
    <property type="match status" value="1"/>
</dbReference>
<evidence type="ECO:0000256" key="6">
    <source>
        <dbReference type="ARBA" id="ARBA00022741"/>
    </source>
</evidence>
<feature type="binding site" evidence="11">
    <location>
        <position position="159"/>
    </location>
    <ligand>
        <name>substrate</name>
    </ligand>
</feature>
<evidence type="ECO:0000256" key="3">
    <source>
        <dbReference type="ARBA" id="ARBA00012154"/>
    </source>
</evidence>
<sequence>MKVGAEVRRRGNREDGRQVMARLKKTVVMVGMMGAGKTAVGSALARGLNVPFLDSDEEIERAANRTIAEIFARDGEPFFREKESQVLARLLRGSPCVLSTGGGAFMAEGNRRMIREQGVSVWLKADLDVLWHRVRHKATRPLLRTPNPRETLRALLEARDPVYAQADLAVESGEGTVEQMAVRVREALATRPDVLETDE</sequence>
<dbReference type="EC" id="2.7.1.71" evidence="3 11"/>
<keyword evidence="11" id="KW-0479">Metal-binding</keyword>
<dbReference type="Gene3D" id="3.40.50.300">
    <property type="entry name" value="P-loop containing nucleotide triphosphate hydrolases"/>
    <property type="match status" value="1"/>
</dbReference>
<keyword evidence="4 11" id="KW-0028">Amino-acid biosynthesis</keyword>
<evidence type="ECO:0000256" key="2">
    <source>
        <dbReference type="ARBA" id="ARBA00006997"/>
    </source>
</evidence>
<dbReference type="GeneID" id="3720573"/>
<dbReference type="InterPro" id="IPR031322">
    <property type="entry name" value="Shikimate/glucono_kinase"/>
</dbReference>
<dbReference type="InterPro" id="IPR023000">
    <property type="entry name" value="Shikimate_kinase_CS"/>
</dbReference>
<evidence type="ECO:0000256" key="9">
    <source>
        <dbReference type="ARBA" id="ARBA00023141"/>
    </source>
</evidence>
<dbReference type="SUPFAM" id="SSF52540">
    <property type="entry name" value="P-loop containing nucleoside triphosphate hydrolases"/>
    <property type="match status" value="1"/>
</dbReference>
<dbReference type="GO" id="GO:0008652">
    <property type="term" value="P:amino acid biosynthetic process"/>
    <property type="evidence" value="ECO:0007669"/>
    <property type="project" value="UniProtKB-KW"/>
</dbReference>
<evidence type="ECO:0000256" key="5">
    <source>
        <dbReference type="ARBA" id="ARBA00022679"/>
    </source>
</evidence>
<keyword evidence="8 11" id="KW-0067">ATP-binding</keyword>
<evidence type="ECO:0000256" key="7">
    <source>
        <dbReference type="ARBA" id="ARBA00022777"/>
    </source>
</evidence>
<dbReference type="InterPro" id="IPR027417">
    <property type="entry name" value="P-loop_NTPase"/>
</dbReference>
<comment type="catalytic activity">
    <reaction evidence="10 11">
        <text>shikimate + ATP = 3-phosphoshikimate + ADP + H(+)</text>
        <dbReference type="Rhea" id="RHEA:13121"/>
        <dbReference type="ChEBI" id="CHEBI:15378"/>
        <dbReference type="ChEBI" id="CHEBI:30616"/>
        <dbReference type="ChEBI" id="CHEBI:36208"/>
        <dbReference type="ChEBI" id="CHEBI:145989"/>
        <dbReference type="ChEBI" id="CHEBI:456216"/>
        <dbReference type="EC" id="2.7.1.71"/>
    </reaction>
</comment>
<feature type="binding site" evidence="11">
    <location>
        <position position="102"/>
    </location>
    <ligand>
        <name>substrate</name>
    </ligand>
</feature>
<dbReference type="NCBIfam" id="NF010552">
    <property type="entry name" value="PRK13946.1"/>
    <property type="match status" value="1"/>
</dbReference>
<evidence type="ECO:0000313" key="13">
    <source>
        <dbReference type="Proteomes" id="UP000266305"/>
    </source>
</evidence>
<dbReference type="EMBL" id="QWGP01000018">
    <property type="protein sequence ID" value="RHZ93303.1"/>
    <property type="molecule type" value="Genomic_DNA"/>
</dbReference>
<dbReference type="Proteomes" id="UP000266305">
    <property type="component" value="Unassembled WGS sequence"/>
</dbReference>
<feature type="binding site" evidence="11">
    <location>
        <position position="140"/>
    </location>
    <ligand>
        <name>ATP</name>
        <dbReference type="ChEBI" id="CHEBI:30616"/>
    </ligand>
</feature>
<dbReference type="HAMAP" id="MF_00109">
    <property type="entry name" value="Shikimate_kinase"/>
    <property type="match status" value="1"/>
</dbReference>
<dbReference type="RefSeq" id="WP_017140213.1">
    <property type="nucleotide sequence ID" value="NZ_BJXO01000011.1"/>
</dbReference>
<dbReference type="AlphaFoldDB" id="A0AAX1UIU5"/>
<dbReference type="GO" id="GO:0000287">
    <property type="term" value="F:magnesium ion binding"/>
    <property type="evidence" value="ECO:0007669"/>
    <property type="project" value="UniProtKB-UniRule"/>
</dbReference>
<evidence type="ECO:0000256" key="11">
    <source>
        <dbReference type="HAMAP-Rule" id="MF_00109"/>
    </source>
</evidence>
<feature type="binding site" evidence="11">
    <location>
        <position position="56"/>
    </location>
    <ligand>
        <name>substrate</name>
    </ligand>
</feature>
<comment type="caution">
    <text evidence="12">The sequence shown here is derived from an EMBL/GenBank/DDBJ whole genome shotgun (WGS) entry which is preliminary data.</text>
</comment>
<evidence type="ECO:0000256" key="8">
    <source>
        <dbReference type="ARBA" id="ARBA00022840"/>
    </source>
</evidence>
<dbReference type="GO" id="GO:0004765">
    <property type="term" value="F:shikimate kinase activity"/>
    <property type="evidence" value="ECO:0007669"/>
    <property type="project" value="UniProtKB-UniRule"/>
</dbReference>
<name>A0AAX1UIU5_CERSP</name>
<keyword evidence="7 11" id="KW-0418">Kinase</keyword>
<keyword evidence="5 11" id="KW-0808">Transferase</keyword>
<comment type="subcellular location">
    <subcellularLocation>
        <location evidence="11">Cytoplasm</location>
    </subcellularLocation>
</comment>
<organism evidence="12 13">
    <name type="scientific">Cereibacter sphaeroides</name>
    <name type="common">Rhodobacter sphaeroides</name>
    <dbReference type="NCBI Taxonomy" id="1063"/>
    <lineage>
        <taxon>Bacteria</taxon>
        <taxon>Pseudomonadati</taxon>
        <taxon>Pseudomonadota</taxon>
        <taxon>Alphaproteobacteria</taxon>
        <taxon>Rhodobacterales</taxon>
        <taxon>Paracoccaceae</taxon>
        <taxon>Cereibacter</taxon>
    </lineage>
</organism>
<feature type="binding site" evidence="11">
    <location>
        <position position="38"/>
    </location>
    <ligand>
        <name>Mg(2+)</name>
        <dbReference type="ChEBI" id="CHEBI:18420"/>
    </ligand>
</feature>
<reference evidence="12 13" key="1">
    <citation type="submission" date="2018-08" db="EMBL/GenBank/DDBJ databases">
        <title>Draft genome sequence of Rhodobacter sphaeroides FY.</title>
        <authorList>
            <person name="Rayyan A."/>
            <person name="Meyer T.E."/>
            <person name="Kyndt J.A."/>
        </authorList>
    </citation>
    <scope>NUCLEOTIDE SEQUENCE [LARGE SCALE GENOMIC DNA]</scope>
    <source>
        <strain evidence="12 13">FY</strain>
    </source>
</reference>
<comment type="caution">
    <text evidence="11">Lacks conserved residue(s) required for the propagation of feature annotation.</text>
</comment>
<evidence type="ECO:0000256" key="1">
    <source>
        <dbReference type="ARBA" id="ARBA00004842"/>
    </source>
</evidence>
<comment type="cofactor">
    <cofactor evidence="11">
        <name>Mg(2+)</name>
        <dbReference type="ChEBI" id="CHEBI:18420"/>
    </cofactor>
    <text evidence="11">Binds 1 Mg(2+) ion per subunit.</text>
</comment>
<dbReference type="PANTHER" id="PTHR21087:SF16">
    <property type="entry name" value="SHIKIMATE KINASE 1, CHLOROPLASTIC"/>
    <property type="match status" value="1"/>
</dbReference>
<dbReference type="Pfam" id="PF01202">
    <property type="entry name" value="SKI"/>
    <property type="match status" value="1"/>
</dbReference>
<feature type="binding site" evidence="11">
    <location>
        <begin position="34"/>
        <end position="39"/>
    </location>
    <ligand>
        <name>ATP</name>
        <dbReference type="ChEBI" id="CHEBI:30616"/>
    </ligand>
</feature>
<dbReference type="PROSITE" id="PS01128">
    <property type="entry name" value="SHIKIMATE_KINASE"/>
    <property type="match status" value="1"/>
</dbReference>
<evidence type="ECO:0000313" key="12">
    <source>
        <dbReference type="EMBL" id="RHZ93303.1"/>
    </source>
</evidence>